<protein>
    <submittedName>
        <fullName evidence="4">Alpha/beta fold hydrolase</fullName>
    </submittedName>
</protein>
<comment type="similarity">
    <text evidence="1">Belongs to the AB hydrolase superfamily. AB hydrolase 4 family.</text>
</comment>
<keyword evidence="5" id="KW-1185">Reference proteome</keyword>
<evidence type="ECO:0000256" key="1">
    <source>
        <dbReference type="ARBA" id="ARBA00010884"/>
    </source>
</evidence>
<evidence type="ECO:0000313" key="5">
    <source>
        <dbReference type="Proteomes" id="UP001139125"/>
    </source>
</evidence>
<evidence type="ECO:0000313" key="4">
    <source>
        <dbReference type="EMBL" id="MCP9291492.1"/>
    </source>
</evidence>
<feature type="domain" description="AB hydrolase-1" evidence="3">
    <location>
        <begin position="66"/>
        <end position="269"/>
    </location>
</feature>
<dbReference type="SUPFAM" id="SSF53474">
    <property type="entry name" value="alpha/beta-Hydrolases"/>
    <property type="match status" value="1"/>
</dbReference>
<dbReference type="Proteomes" id="UP001139125">
    <property type="component" value="Unassembled WGS sequence"/>
</dbReference>
<dbReference type="RefSeq" id="WP_255134358.1">
    <property type="nucleotide sequence ID" value="NZ_JANDBC010000001.1"/>
</dbReference>
<dbReference type="GO" id="GO:0034338">
    <property type="term" value="F:short-chain carboxylesterase activity"/>
    <property type="evidence" value="ECO:0007669"/>
    <property type="project" value="TreeGrafter"/>
</dbReference>
<dbReference type="AlphaFoldDB" id="A0A9X2RF56"/>
<dbReference type="InterPro" id="IPR050960">
    <property type="entry name" value="AB_hydrolase_4_sf"/>
</dbReference>
<evidence type="ECO:0000256" key="2">
    <source>
        <dbReference type="PIRSR" id="PIRSR005211-1"/>
    </source>
</evidence>
<dbReference type="GO" id="GO:0047372">
    <property type="term" value="F:monoacylglycerol lipase activity"/>
    <property type="evidence" value="ECO:0007669"/>
    <property type="project" value="TreeGrafter"/>
</dbReference>
<dbReference type="InterPro" id="IPR012020">
    <property type="entry name" value="ABHD4"/>
</dbReference>
<dbReference type="InterPro" id="IPR000073">
    <property type="entry name" value="AB_hydrolase_1"/>
</dbReference>
<evidence type="ECO:0000259" key="3">
    <source>
        <dbReference type="Pfam" id="PF00561"/>
    </source>
</evidence>
<dbReference type="PANTHER" id="PTHR10794">
    <property type="entry name" value="ABHYDROLASE DOMAIN-CONTAINING PROTEIN"/>
    <property type="match status" value="1"/>
</dbReference>
<keyword evidence="4" id="KW-0378">Hydrolase</keyword>
<accession>A0A9X2RF56</accession>
<reference evidence="4" key="1">
    <citation type="submission" date="2022-06" db="EMBL/GenBank/DDBJ databases">
        <title>Gracilimonas sp. CAU 1638 isolated from sea sediment.</title>
        <authorList>
            <person name="Kim W."/>
        </authorList>
    </citation>
    <scope>NUCLEOTIDE SEQUENCE</scope>
    <source>
        <strain evidence="4">CAU 1638</strain>
    </source>
</reference>
<dbReference type="Pfam" id="PF00561">
    <property type="entry name" value="Abhydrolase_1"/>
    <property type="match status" value="1"/>
</dbReference>
<gene>
    <name evidence="4" type="ORF">NM125_07845</name>
</gene>
<proteinExistence type="inferred from homology"/>
<dbReference type="PANTHER" id="PTHR10794:SF94">
    <property type="entry name" value="ESTERASE YHET-RELATED"/>
    <property type="match status" value="1"/>
</dbReference>
<dbReference type="EMBL" id="JANDBC010000001">
    <property type="protein sequence ID" value="MCP9291492.1"/>
    <property type="molecule type" value="Genomic_DNA"/>
</dbReference>
<dbReference type="Gene3D" id="3.40.50.1820">
    <property type="entry name" value="alpha/beta hydrolase"/>
    <property type="match status" value="1"/>
</dbReference>
<organism evidence="4 5">
    <name type="scientific">Gracilimonas sediminicola</name>
    <dbReference type="NCBI Taxonomy" id="2952158"/>
    <lineage>
        <taxon>Bacteria</taxon>
        <taxon>Pseudomonadati</taxon>
        <taxon>Balneolota</taxon>
        <taxon>Balneolia</taxon>
        <taxon>Balneolales</taxon>
        <taxon>Balneolaceae</taxon>
        <taxon>Gracilimonas</taxon>
    </lineage>
</organism>
<feature type="active site" description="Charge relay system" evidence="2">
    <location>
        <position position="146"/>
    </location>
</feature>
<feature type="active site" description="Charge relay system" evidence="2">
    <location>
        <position position="266"/>
    </location>
</feature>
<comment type="caution">
    <text evidence="4">The sequence shown here is derived from an EMBL/GenBank/DDBJ whole genome shotgun (WGS) entry which is preliminary data.</text>
</comment>
<dbReference type="InterPro" id="IPR029058">
    <property type="entry name" value="AB_hydrolase_fold"/>
</dbReference>
<name>A0A9X2RF56_9BACT</name>
<dbReference type="PIRSF" id="PIRSF005211">
    <property type="entry name" value="Ab_hydro_YheT"/>
    <property type="match status" value="1"/>
</dbReference>
<feature type="active site" description="Charge relay system" evidence="2">
    <location>
        <position position="295"/>
    </location>
</feature>
<sequence length="317" mass="36439">MPEQKKKSISLEPFKPAWWAWNVHVHTIVASQFSKVKKPSHQRMEIDTPDGDFLEVDTCIQDTDKPVVALFHGLEGSTDRYYIANLMAELKKAGFSSVALNFRGCGSRMNNRPRFYHSGETEDYRTFFKWISDNFPNKDIYAVGFSLGGNALVKYLGEEGDQSRVERAAAVSPPYDLKEGSLRLNQGFNRLYEINFLNTLVQKLEKKRQKMEMPEFNGSSVYEFDDQVTAKLHGFKDADDYYHQCSSKHFYGDVKTDLLVIHSKEDTLCPFEFAPFGVMEANSYIRTCFTDEGGHVGFLSSPKDWLFRVILQWLDHS</sequence>